<dbReference type="PANTHER" id="PTHR22601">
    <property type="entry name" value="ISP4 LIKE PROTEIN"/>
    <property type="match status" value="1"/>
</dbReference>
<dbReference type="EMBL" id="KZ859128">
    <property type="protein sequence ID" value="RDW22977.1"/>
    <property type="molecule type" value="Genomic_DNA"/>
</dbReference>
<keyword evidence="5" id="KW-0571">Peptide transport</keyword>
<keyword evidence="8 9" id="KW-0472">Membrane</keyword>
<evidence type="ECO:0000313" key="11">
    <source>
        <dbReference type="Proteomes" id="UP000256601"/>
    </source>
</evidence>
<protein>
    <submittedName>
        <fullName evidence="10">OPT oligopeptide transporter protein-domain-containing protein</fullName>
    </submittedName>
</protein>
<feature type="transmembrane region" description="Helical" evidence="9">
    <location>
        <begin position="712"/>
        <end position="735"/>
    </location>
</feature>
<dbReference type="GO" id="GO:0016020">
    <property type="term" value="C:membrane"/>
    <property type="evidence" value="ECO:0007669"/>
    <property type="project" value="UniProtKB-SubCell"/>
</dbReference>
<dbReference type="Proteomes" id="UP000256601">
    <property type="component" value="Unassembled WGS sequence"/>
</dbReference>
<dbReference type="GO" id="GO:0035673">
    <property type="term" value="F:oligopeptide transmembrane transporter activity"/>
    <property type="evidence" value="ECO:0007669"/>
    <property type="project" value="InterPro"/>
</dbReference>
<dbReference type="GO" id="GO:0015031">
    <property type="term" value="P:protein transport"/>
    <property type="evidence" value="ECO:0007669"/>
    <property type="project" value="UniProtKB-KW"/>
</dbReference>
<gene>
    <name evidence="10" type="ORF">B0I71DRAFT_143392</name>
</gene>
<keyword evidence="4 9" id="KW-0812">Transmembrane</keyword>
<feature type="transmembrane region" description="Helical" evidence="9">
    <location>
        <begin position="562"/>
        <end position="583"/>
    </location>
</feature>
<comment type="subcellular location">
    <subcellularLocation>
        <location evidence="1">Membrane</location>
        <topology evidence="1">Multi-pass membrane protein</topology>
    </subcellularLocation>
</comment>
<keyword evidence="6" id="KW-0653">Protein transport</keyword>
<dbReference type="AlphaFoldDB" id="A0A371BY13"/>
<feature type="transmembrane region" description="Helical" evidence="9">
    <location>
        <begin position="260"/>
        <end position="281"/>
    </location>
</feature>
<evidence type="ECO:0000256" key="1">
    <source>
        <dbReference type="ARBA" id="ARBA00004141"/>
    </source>
</evidence>
<dbReference type="VEuPathDB" id="FungiDB:YALI1_B06340g"/>
<dbReference type="NCBIfam" id="TIGR00728">
    <property type="entry name" value="OPT_sfam"/>
    <property type="match status" value="1"/>
</dbReference>
<feature type="transmembrane region" description="Helical" evidence="9">
    <location>
        <begin position="472"/>
        <end position="491"/>
    </location>
</feature>
<keyword evidence="7 9" id="KW-1133">Transmembrane helix</keyword>
<evidence type="ECO:0000256" key="9">
    <source>
        <dbReference type="SAM" id="Phobius"/>
    </source>
</evidence>
<keyword evidence="3" id="KW-0813">Transport</keyword>
<sequence length="944" mass="108101">MTILSATVEKAKKAKEIWLQDDPRDQDDDDSQVQAEVVEVDDSLIEWIAMKLGIPPSDFDGSYPREVHFMAEQLAEMTLEKALNIVKVNFEYHDHDNNFRHEYRVEINGLKEAFGSGEDPEKEDPENILLVRYWATIFHWWSPYPEVRSVTDPYDETETTVETWRVWVLGTIWVAIAAFVNQFFSVRLPAISLGSGYTLPDWGFTFRGKRYTLNPGVWSQKEQLLATIMIGCAAGTPYVTSNIITQALPTFYNQDWARGFGYQFVLTLVTQMMGFGLAGLLKRVAVYPVKAMWPSLLPTLAVNKALLAPNRKESINGWKISRYTFFMIIFAFSFLYFWVPNYLMNFLQTFNWMTWIAPGNKDLAVVTGSVAGLGFNPIPTFDWNQAVAGIAPITLPLYTSVTGFVGTFFGGLVILAVYYSNNSWTAHIPINSNRLFDNKGKSFNVTRILTDYKFDKEKFLNYSTPYYSAGNLVLYSAFFSIYTFSFVYTILMDWRAMRDAIVETAKALRYIHRSNYHGRVDPFSRYMRRHKEVPDWWFYLTLLIMFVLAIVLVEVWPVDTPVWSIVFVMGLVAVFIIPFTVFVSYTATSLSLNVLSELIIGYALPGRFMALNLIKALSVQIAEQAENYTSDQKLTHYAHLPPRSIFWLQIWATLVNIFVCLGVIQFQLGLDKICDADNRLKFTCPSETTFFTASIAWGVIGPKKMFDKYPVMKWMFLFGACAGLFFWFVQVMVPYYMAKKWPKYSEKIHYYRRKCLYFNPLIFVVGMLAWAPQNLTYKVGGLYLAILFNGYIKSRYLSWWRKYAYVLEAAMDTGIALSGIIIFFSVQYHPKDLEWWGNDVIYDGMDGGGIPLPPHVPIPEDPGYFGPPPSQCIMSLVSALSLIVPGIDVIKSTLGPELGSSKNGLVSFTETVDVSVERWFAERTNMFLPSKEIKNPDDSFIVWI</sequence>
<feature type="transmembrane region" description="Helical" evidence="9">
    <location>
        <begin position="804"/>
        <end position="826"/>
    </location>
</feature>
<feature type="transmembrane region" description="Helical" evidence="9">
    <location>
        <begin position="395"/>
        <end position="419"/>
    </location>
</feature>
<dbReference type="VEuPathDB" id="FungiDB:YALI0_B04642g"/>
<dbReference type="InterPro" id="IPR004813">
    <property type="entry name" value="OPT"/>
</dbReference>
<evidence type="ECO:0000256" key="2">
    <source>
        <dbReference type="ARBA" id="ARBA00008807"/>
    </source>
</evidence>
<evidence type="ECO:0000256" key="4">
    <source>
        <dbReference type="ARBA" id="ARBA00022692"/>
    </source>
</evidence>
<feature type="transmembrane region" description="Helical" evidence="9">
    <location>
        <begin position="755"/>
        <end position="771"/>
    </location>
</feature>
<accession>A0A371BY13</accession>
<reference evidence="10 11" key="1">
    <citation type="submission" date="2018-07" db="EMBL/GenBank/DDBJ databases">
        <title>Draft Genome Assemblies for Five Robust Yarrowia lipolytica Strains Exhibiting High Lipid Production and Pentose Sugar Utilization and Sugar Alcohol Secretion from Undetoxified Lignocellulosic Biomass Hydrolysates.</title>
        <authorList>
            <consortium name="DOE Joint Genome Institute"/>
            <person name="Walker C."/>
            <person name="Ryu S."/>
            <person name="Na H."/>
            <person name="Zane M."/>
            <person name="LaButti K."/>
            <person name="Lipzen A."/>
            <person name="Haridas S."/>
            <person name="Barry K."/>
            <person name="Grigoriev I.V."/>
            <person name="Quarterman J."/>
            <person name="Slininger P."/>
            <person name="Dien B."/>
            <person name="Trinh C.T."/>
        </authorList>
    </citation>
    <scope>NUCLEOTIDE SEQUENCE [LARGE SCALE GENOMIC DNA]</scope>
    <source>
        <strain evidence="10 11">YB392</strain>
    </source>
</reference>
<feature type="transmembrane region" description="Helical" evidence="9">
    <location>
        <begin position="363"/>
        <end position="383"/>
    </location>
</feature>
<evidence type="ECO:0000256" key="7">
    <source>
        <dbReference type="ARBA" id="ARBA00022989"/>
    </source>
</evidence>
<evidence type="ECO:0000256" key="8">
    <source>
        <dbReference type="ARBA" id="ARBA00023136"/>
    </source>
</evidence>
<feature type="transmembrane region" description="Helical" evidence="9">
    <location>
        <begin position="164"/>
        <end position="184"/>
    </location>
</feature>
<dbReference type="Pfam" id="PF03169">
    <property type="entry name" value="OPT"/>
    <property type="match status" value="1"/>
</dbReference>
<feature type="transmembrane region" description="Helical" evidence="9">
    <location>
        <begin position="536"/>
        <end position="556"/>
    </location>
</feature>
<name>A0A371BY13_YARLL</name>
<proteinExistence type="inferred from homology"/>
<evidence type="ECO:0000256" key="5">
    <source>
        <dbReference type="ARBA" id="ARBA00022856"/>
    </source>
</evidence>
<evidence type="ECO:0000256" key="6">
    <source>
        <dbReference type="ARBA" id="ARBA00022927"/>
    </source>
</evidence>
<evidence type="ECO:0000256" key="3">
    <source>
        <dbReference type="ARBA" id="ARBA00022448"/>
    </source>
</evidence>
<feature type="transmembrane region" description="Helical" evidence="9">
    <location>
        <begin position="323"/>
        <end position="343"/>
    </location>
</feature>
<evidence type="ECO:0000313" key="10">
    <source>
        <dbReference type="EMBL" id="RDW22977.1"/>
    </source>
</evidence>
<dbReference type="InterPro" id="IPR004648">
    <property type="entry name" value="Oligpept_transpt"/>
</dbReference>
<comment type="similarity">
    <text evidence="2">Belongs to the oligopeptide OPT transporter family.</text>
</comment>
<feature type="transmembrane region" description="Helical" evidence="9">
    <location>
        <begin position="646"/>
        <end position="670"/>
    </location>
</feature>
<organism evidence="10 11">
    <name type="scientific">Yarrowia lipolytica</name>
    <name type="common">Candida lipolytica</name>
    <dbReference type="NCBI Taxonomy" id="4952"/>
    <lineage>
        <taxon>Eukaryota</taxon>
        <taxon>Fungi</taxon>
        <taxon>Dikarya</taxon>
        <taxon>Ascomycota</taxon>
        <taxon>Saccharomycotina</taxon>
        <taxon>Dipodascomycetes</taxon>
        <taxon>Dipodascales</taxon>
        <taxon>Dipodascales incertae sedis</taxon>
        <taxon>Yarrowia</taxon>
    </lineage>
</organism>
<dbReference type="NCBIfam" id="TIGR00727">
    <property type="entry name" value="ISP4_OPT"/>
    <property type="match status" value="1"/>
</dbReference>